<comment type="similarity">
    <text evidence="3 10 14">Belongs to the 6-phosphogluconate dehydrogenase family.</text>
</comment>
<dbReference type="InterPro" id="IPR006184">
    <property type="entry name" value="6PGdom_BS"/>
</dbReference>
<comment type="function">
    <text evidence="1 10">Catalyzes the oxidative decarboxylation of 6-phosphogluconate to ribulose 5-phosphate and CO(2), with concomitant reduction of NADP to NADPH.</text>
</comment>
<keyword evidence="17" id="KW-1185">Reference proteome</keyword>
<feature type="active site" description="Proton donor" evidence="11">
    <location>
        <position position="196"/>
    </location>
</feature>
<dbReference type="InterPro" id="IPR006115">
    <property type="entry name" value="6PGDH_NADP-bd"/>
</dbReference>
<evidence type="ECO:0000256" key="7">
    <source>
        <dbReference type="ARBA" id="ARBA00023064"/>
    </source>
</evidence>
<dbReference type="InterPro" id="IPR036291">
    <property type="entry name" value="NAD(P)-bd_dom_sf"/>
</dbReference>
<evidence type="ECO:0000256" key="4">
    <source>
        <dbReference type="ARBA" id="ARBA00011738"/>
    </source>
</evidence>
<feature type="binding site" description="in other chain" evidence="12">
    <location>
        <position position="293"/>
    </location>
    <ligand>
        <name>substrate</name>
        <note>ligand shared between dimeric partners</note>
    </ligand>
</feature>
<feature type="binding site" evidence="13">
    <location>
        <position position="109"/>
    </location>
    <ligand>
        <name>NADP(+)</name>
        <dbReference type="ChEBI" id="CHEBI:58349"/>
    </ligand>
</feature>
<feature type="binding site" description="in other chain" evidence="12">
    <location>
        <position position="266"/>
    </location>
    <ligand>
        <name>substrate</name>
        <note>ligand shared between dimeric partners</note>
    </ligand>
</feature>
<dbReference type="FunFam" id="1.10.1040.10:FF:000002">
    <property type="entry name" value="6-phosphogluconate dehydrogenase, decarboxylating"/>
    <property type="match status" value="1"/>
</dbReference>
<evidence type="ECO:0000256" key="6">
    <source>
        <dbReference type="ARBA" id="ARBA00023002"/>
    </source>
</evidence>
<dbReference type="InterPro" id="IPR006114">
    <property type="entry name" value="6PGDH_C"/>
</dbReference>
<comment type="subunit">
    <text evidence="4 10">Homodimer.</text>
</comment>
<evidence type="ECO:0000313" key="16">
    <source>
        <dbReference type="EMBL" id="EMR10806.1"/>
    </source>
</evidence>
<evidence type="ECO:0000256" key="12">
    <source>
        <dbReference type="PIRSR" id="PIRSR000109-2"/>
    </source>
</evidence>
<evidence type="ECO:0000256" key="8">
    <source>
        <dbReference type="ARBA" id="ARBA00023126"/>
    </source>
</evidence>
<name>M7NUP0_PNEMU</name>
<evidence type="ECO:0000256" key="11">
    <source>
        <dbReference type="PIRSR" id="PIRSR000109-1"/>
    </source>
</evidence>
<feature type="binding site" description="in other chain" evidence="12">
    <location>
        <position position="197"/>
    </location>
    <ligand>
        <name>substrate</name>
        <note>ligand shared between dimeric partners</note>
    </ligand>
</feature>
<feature type="binding site" description="in other chain" evidence="12">
    <location>
        <begin position="192"/>
        <end position="193"/>
    </location>
    <ligand>
        <name>substrate</name>
        <note>ligand shared between dimeric partners</note>
    </ligand>
</feature>
<dbReference type="Pfam" id="PF00393">
    <property type="entry name" value="6PGD"/>
    <property type="match status" value="1"/>
</dbReference>
<dbReference type="AlphaFoldDB" id="M7NUP0"/>
<dbReference type="InterPro" id="IPR013328">
    <property type="entry name" value="6PGD_dom2"/>
</dbReference>
<dbReference type="InterPro" id="IPR008927">
    <property type="entry name" value="6-PGluconate_DH-like_C_sf"/>
</dbReference>
<dbReference type="GO" id="GO:0004616">
    <property type="term" value="F:phosphogluconate dehydrogenase (decarboxylating) activity"/>
    <property type="evidence" value="ECO:0007669"/>
    <property type="project" value="UniProtKB-EC"/>
</dbReference>
<keyword evidence="7 14" id="KW-0311">Gluconate utilization</keyword>
<comment type="pathway">
    <text evidence="2 10 14">Carbohydrate degradation; pentose phosphate pathway; D-ribulose 5-phosphate from D-glucose 6-phosphate (oxidative stage): step 3/3.</text>
</comment>
<keyword evidence="6 10" id="KW-0560">Oxidoreductase</keyword>
<dbReference type="Pfam" id="PF03446">
    <property type="entry name" value="NAD_binding_2"/>
    <property type="match status" value="1"/>
</dbReference>
<dbReference type="GO" id="GO:0050661">
    <property type="term" value="F:NADP binding"/>
    <property type="evidence" value="ECO:0007669"/>
    <property type="project" value="EnsemblFungi"/>
</dbReference>
<evidence type="ECO:0000256" key="5">
    <source>
        <dbReference type="ARBA" id="ARBA00022857"/>
    </source>
</evidence>
<feature type="binding site" description="in other chain" evidence="12">
    <location>
        <position position="109"/>
    </location>
    <ligand>
        <name>substrate</name>
        <note>ligand shared between dimeric partners</note>
    </ligand>
</feature>
<dbReference type="InterPro" id="IPR006113">
    <property type="entry name" value="6PGDH_Gnd/GntZ"/>
</dbReference>
<sequence length="494" mass="55091">MNSKGLKNIADFGLIGLAVMGQNLVLNSADKGFIVAVFNRTVSKVDCFLEKEAMGKSILGAHSIEEFCSLLKKPRRIMLLVKAGSPVDEFIELLLPYLEKGDIIIDCGNSYFIDTNNRYESLKSKGILFVGAGISGGEDGARYGPSIMPGGNFDAWEYIKDIFQSISAKSNGKPCCDWIGESGSGHFVKMVHNGIEYGDMQLICEAYDLMKRGLSMSNREIGDVFSEWNKGFLNSFLIEITCDIFYYTDENGEYVIDKILDSAGQKGTGKWSAMSALDLGVPTTLIGEAVFSRCLSNIREERIKASKRFQNMSFKYTGDKKEFISHLEQALYASKIISYTQGFMLLKQASIKYGWKLNNSSISHMWQGGCIIRSIFLNEISKVYLASPDLENLLFEPFFHNAIITAEPSWRKIVSTAIEIGIPTPAFSTALSFFDGYRSQWLPSNLIQAQRDYFGAHTFQFLPEVITDKFKDVKNVHIDWTGHGGHVASSVYTA</sequence>
<comment type="caution">
    <text evidence="16">The sequence shown here is derived from an EMBL/GenBank/DDBJ whole genome shotgun (WGS) entry which is preliminary data.</text>
</comment>
<dbReference type="FunFam" id="3.40.50.720:FF:000007">
    <property type="entry name" value="6-phosphogluconate dehydrogenase, decarboxylating"/>
    <property type="match status" value="1"/>
</dbReference>
<feature type="binding site" evidence="12">
    <location>
        <position position="457"/>
    </location>
    <ligand>
        <name>substrate</name>
        <note>ligand shared between dimeric partners</note>
    </ligand>
</feature>
<organism evidence="16 17">
    <name type="scientific">Pneumocystis murina (strain B123)</name>
    <name type="common">Mouse pneumocystis pneumonia agent</name>
    <name type="synonym">Pneumocystis carinii f. sp. muris</name>
    <dbReference type="NCBI Taxonomy" id="1069680"/>
    <lineage>
        <taxon>Eukaryota</taxon>
        <taxon>Fungi</taxon>
        <taxon>Dikarya</taxon>
        <taxon>Ascomycota</taxon>
        <taxon>Taphrinomycotina</taxon>
        <taxon>Pneumocystomycetes</taxon>
        <taxon>Pneumocystaceae</taxon>
        <taxon>Pneumocystis</taxon>
    </lineage>
</organism>
<evidence type="ECO:0000256" key="9">
    <source>
        <dbReference type="ARBA" id="ARBA00048640"/>
    </source>
</evidence>
<dbReference type="STRING" id="1069680.M7NUP0"/>
<evidence type="ECO:0000256" key="1">
    <source>
        <dbReference type="ARBA" id="ARBA00002526"/>
    </source>
</evidence>
<dbReference type="GO" id="GO:0009051">
    <property type="term" value="P:pentose-phosphate shunt, oxidative branch"/>
    <property type="evidence" value="ECO:0007669"/>
    <property type="project" value="EnsemblFungi"/>
</dbReference>
<feature type="binding site" evidence="12">
    <location>
        <position position="451"/>
    </location>
    <ligand>
        <name>substrate</name>
        <note>ligand shared between dimeric partners</note>
    </ligand>
</feature>
<evidence type="ECO:0000256" key="3">
    <source>
        <dbReference type="ARBA" id="ARBA00008419"/>
    </source>
</evidence>
<dbReference type="EMBL" id="AFWA02000003">
    <property type="protein sequence ID" value="EMR10806.1"/>
    <property type="molecule type" value="Genomic_DNA"/>
</dbReference>
<comment type="catalytic activity">
    <reaction evidence="9 10 14">
        <text>6-phospho-D-gluconate + NADP(+) = D-ribulose 5-phosphate + CO2 + NADPH</text>
        <dbReference type="Rhea" id="RHEA:10116"/>
        <dbReference type="ChEBI" id="CHEBI:16526"/>
        <dbReference type="ChEBI" id="CHEBI:57783"/>
        <dbReference type="ChEBI" id="CHEBI:58121"/>
        <dbReference type="ChEBI" id="CHEBI:58349"/>
        <dbReference type="ChEBI" id="CHEBI:58759"/>
        <dbReference type="EC" id="1.1.1.44"/>
    </reaction>
</comment>
<dbReference type="GO" id="GO:0019521">
    <property type="term" value="P:D-gluconate metabolic process"/>
    <property type="evidence" value="ECO:0007669"/>
    <property type="project" value="UniProtKB-KW"/>
</dbReference>
<feature type="binding site" evidence="13">
    <location>
        <begin position="16"/>
        <end position="21"/>
    </location>
    <ligand>
        <name>NADP(+)</name>
        <dbReference type="ChEBI" id="CHEBI:58349"/>
    </ligand>
</feature>
<keyword evidence="8 10" id="KW-0570">Pentose shunt</keyword>
<feature type="binding site" description="in other chain" evidence="12">
    <location>
        <begin position="135"/>
        <end position="137"/>
    </location>
    <ligand>
        <name>substrate</name>
        <note>ligand shared between dimeric partners</note>
    </ligand>
</feature>
<dbReference type="SUPFAM" id="SSF51735">
    <property type="entry name" value="NAD(P)-binding Rossmann-fold domains"/>
    <property type="match status" value="1"/>
</dbReference>
<evidence type="ECO:0000256" key="14">
    <source>
        <dbReference type="RuleBase" id="RU000485"/>
    </source>
</evidence>
<dbReference type="NCBIfam" id="NF006765">
    <property type="entry name" value="PRK09287.1"/>
    <property type="match status" value="1"/>
</dbReference>
<reference evidence="17" key="1">
    <citation type="journal article" date="2016" name="Nat. Commun.">
        <title>Genome analysis of three Pneumocystis species reveals adaptation mechanisms to life exclusively in mammalian hosts.</title>
        <authorList>
            <person name="Ma L."/>
            <person name="Chen Z."/>
            <person name="Huang D.W."/>
            <person name="Kutty G."/>
            <person name="Ishihara M."/>
            <person name="Wang H."/>
            <person name="Abouelleil A."/>
            <person name="Bishop L."/>
            <person name="Davey E."/>
            <person name="Deng R."/>
            <person name="Deng X."/>
            <person name="Fan L."/>
            <person name="Fantoni G."/>
            <person name="Fitzgerald M."/>
            <person name="Gogineni E."/>
            <person name="Goldberg J.M."/>
            <person name="Handley G."/>
            <person name="Hu X."/>
            <person name="Huber C."/>
            <person name="Jiao X."/>
            <person name="Jones K."/>
            <person name="Levin J.Z."/>
            <person name="Liu Y."/>
            <person name="Macdonald P."/>
            <person name="Melnikov A."/>
            <person name="Raley C."/>
            <person name="Sassi M."/>
            <person name="Sherman B.T."/>
            <person name="Song X."/>
            <person name="Sykes S."/>
            <person name="Tran B."/>
            <person name="Walsh L."/>
            <person name="Xia Y."/>
            <person name="Yang J."/>
            <person name="Young S."/>
            <person name="Zeng Q."/>
            <person name="Zheng X."/>
            <person name="Stephens R."/>
            <person name="Nusbaum C."/>
            <person name="Birren B.W."/>
            <person name="Azadi P."/>
            <person name="Lempicki R.A."/>
            <person name="Cuomo C.A."/>
            <person name="Kovacs J.A."/>
        </authorList>
    </citation>
    <scope>NUCLEOTIDE SEQUENCE [LARGE SCALE GENOMIC DNA]</scope>
    <source>
        <strain evidence="17">B123</strain>
    </source>
</reference>
<dbReference type="InterPro" id="IPR006183">
    <property type="entry name" value="Pgluconate_DH"/>
</dbReference>
<dbReference type="PRINTS" id="PR00076">
    <property type="entry name" value="6PGDHDRGNASE"/>
</dbReference>
<dbReference type="RefSeq" id="XP_007872866.1">
    <property type="nucleotide sequence ID" value="XM_007874675.1"/>
</dbReference>
<feature type="domain" description="6-phosphogluconate dehydrogenase C-terminal" evidence="15">
    <location>
        <begin position="185"/>
        <end position="481"/>
    </location>
</feature>
<dbReference type="Gene3D" id="3.40.50.720">
    <property type="entry name" value="NAD(P)-binding Rossmann-like Domain"/>
    <property type="match status" value="1"/>
</dbReference>
<dbReference type="HOGENOM" id="CLU_024540_4_2_1"/>
<dbReference type="PIRSF" id="PIRSF000109">
    <property type="entry name" value="6PGD"/>
    <property type="match status" value="1"/>
</dbReference>
<dbReference type="eggNOG" id="KOG2653">
    <property type="taxonomic scope" value="Eukaryota"/>
</dbReference>
<feature type="binding site" evidence="13">
    <location>
        <begin position="39"/>
        <end position="41"/>
    </location>
    <ligand>
        <name>NADP(+)</name>
        <dbReference type="ChEBI" id="CHEBI:58349"/>
    </ligand>
</feature>
<evidence type="ECO:0000259" key="15">
    <source>
        <dbReference type="SMART" id="SM01350"/>
    </source>
</evidence>
<evidence type="ECO:0000256" key="10">
    <source>
        <dbReference type="PIRNR" id="PIRNR000109"/>
    </source>
</evidence>
<dbReference type="PROSITE" id="PS00461">
    <property type="entry name" value="6PGD"/>
    <property type="match status" value="1"/>
</dbReference>
<keyword evidence="5 10" id="KW-0521">NADP</keyword>
<dbReference type="UniPathway" id="UPA00115">
    <property type="reaction ID" value="UER00410"/>
</dbReference>
<feature type="active site" description="Proton acceptor" evidence="11">
    <location>
        <position position="189"/>
    </location>
</feature>
<dbReference type="SUPFAM" id="SSF48179">
    <property type="entry name" value="6-phosphogluconate dehydrogenase C-terminal domain-like"/>
    <property type="match status" value="1"/>
</dbReference>
<accession>M7NUP0</accession>
<protein>
    <recommendedName>
        <fullName evidence="10 14">6-phosphogluconate dehydrogenase, decarboxylating</fullName>
        <ecNumber evidence="10 14">1.1.1.44</ecNumber>
    </recommendedName>
</protein>
<dbReference type="GeneID" id="19894651"/>
<dbReference type="Gene3D" id="1.10.1040.10">
    <property type="entry name" value="N-(1-d-carboxylethyl)-l-norvaline Dehydrogenase, domain 2"/>
    <property type="match status" value="1"/>
</dbReference>
<dbReference type="FunFam" id="1.20.5.320:FF:000002">
    <property type="entry name" value="6-phosphogluconate dehydrogenase, decarboxylating"/>
    <property type="match status" value="1"/>
</dbReference>
<evidence type="ECO:0000313" key="17">
    <source>
        <dbReference type="Proteomes" id="UP000011958"/>
    </source>
</evidence>
<dbReference type="Gene3D" id="1.20.5.320">
    <property type="entry name" value="6-Phosphogluconate Dehydrogenase, domain 3"/>
    <property type="match status" value="1"/>
</dbReference>
<evidence type="ECO:0000256" key="2">
    <source>
        <dbReference type="ARBA" id="ARBA00004874"/>
    </source>
</evidence>
<gene>
    <name evidence="16" type="ORF">PNEG_00953</name>
</gene>
<dbReference type="EC" id="1.1.1.44" evidence="10 14"/>
<proteinExistence type="inferred from homology"/>
<dbReference type="SMART" id="SM01350">
    <property type="entry name" value="6PGD"/>
    <property type="match status" value="1"/>
</dbReference>
<evidence type="ECO:0000256" key="13">
    <source>
        <dbReference type="PIRSR" id="PIRSR000109-3"/>
    </source>
</evidence>
<dbReference type="NCBIfam" id="TIGR00873">
    <property type="entry name" value="gnd"/>
    <property type="match status" value="1"/>
</dbReference>
<dbReference type="Proteomes" id="UP000011958">
    <property type="component" value="Unassembled WGS sequence"/>
</dbReference>
<dbReference type="OMA" id="CVTHVGP"/>
<feature type="binding site" evidence="13">
    <location>
        <begin position="81"/>
        <end position="83"/>
    </location>
    <ligand>
        <name>NADP(+)</name>
        <dbReference type="ChEBI" id="CHEBI:58349"/>
    </ligand>
</feature>
<dbReference type="PANTHER" id="PTHR11811">
    <property type="entry name" value="6-PHOSPHOGLUCONATE DEHYDROGENASE"/>
    <property type="match status" value="1"/>
</dbReference>
<dbReference type="OrthoDB" id="434986at2759"/>
<dbReference type="VEuPathDB" id="FungiDB:PNEG_00953"/>